<evidence type="ECO:0000313" key="2">
    <source>
        <dbReference type="Proteomes" id="UP000756132"/>
    </source>
</evidence>
<dbReference type="RefSeq" id="XP_047757177.1">
    <property type="nucleotide sequence ID" value="XM_047900056.1"/>
</dbReference>
<dbReference type="Proteomes" id="UP000756132">
    <property type="component" value="Chromosome 1"/>
</dbReference>
<sequence>MFLSSNPGIYLETHKNTTDPDNPGSIGVGKNVGRRIAAKQSIHNKETNGMRGLALARPGASYNVVIIGRYPVDLPAEDTAYHLAIGETWTSVMFQTLCCKQLLLFLSPSQLLNDNWGLNVSLPLREADRHLAQYLRKSKLSREEKRLRKKEARSLGGRHIAEIRASATDEPLTLAYLAVVDQRINASTITRRDSSSFFVGGFARDPITVSKRVVRIACKRGDTETDDVRPTYETSTGAYVVSAGKERYKCMKKALKPVDPAITYLTNDGESRETICAILRPTKSQAQTAWNLRYTEKMVWTSAKLTELTKFKNEGHDAAETAYRMQTKTEVIRNKLPQLFRPQNIKADRRRRPYLVGR</sequence>
<keyword evidence="2" id="KW-1185">Reference proteome</keyword>
<gene>
    <name evidence="1" type="ORF">CLAFUR5_00908</name>
</gene>
<reference evidence="1" key="1">
    <citation type="submission" date="2021-12" db="EMBL/GenBank/DDBJ databases">
        <authorList>
            <person name="Zaccaron A."/>
            <person name="Stergiopoulos I."/>
        </authorList>
    </citation>
    <scope>NUCLEOTIDE SEQUENCE</scope>
    <source>
        <strain evidence="1">Race5_Kim</strain>
    </source>
</reference>
<proteinExistence type="predicted"/>
<reference evidence="1" key="2">
    <citation type="journal article" date="2022" name="Microb. Genom.">
        <title>A chromosome-scale genome assembly of the tomato pathogen Cladosporium fulvum reveals a compartmentalized genome architecture and the presence of a dispensable chromosome.</title>
        <authorList>
            <person name="Zaccaron A.Z."/>
            <person name="Chen L.H."/>
            <person name="Samaras A."/>
            <person name="Stergiopoulos I."/>
        </authorList>
    </citation>
    <scope>NUCLEOTIDE SEQUENCE</scope>
    <source>
        <strain evidence="1">Race5_Kim</strain>
    </source>
</reference>
<dbReference type="GeneID" id="71980786"/>
<dbReference type="AlphaFoldDB" id="A0A9Q8P4H0"/>
<accession>A0A9Q8P4H0</accession>
<protein>
    <submittedName>
        <fullName evidence="1">Uncharacterized protein</fullName>
    </submittedName>
</protein>
<dbReference type="KEGG" id="ffu:CLAFUR5_00908"/>
<dbReference type="EMBL" id="CP090163">
    <property type="protein sequence ID" value="UJO12811.1"/>
    <property type="molecule type" value="Genomic_DNA"/>
</dbReference>
<name>A0A9Q8P4H0_PASFU</name>
<organism evidence="1 2">
    <name type="scientific">Passalora fulva</name>
    <name type="common">Tomato leaf mold</name>
    <name type="synonym">Cladosporium fulvum</name>
    <dbReference type="NCBI Taxonomy" id="5499"/>
    <lineage>
        <taxon>Eukaryota</taxon>
        <taxon>Fungi</taxon>
        <taxon>Dikarya</taxon>
        <taxon>Ascomycota</taxon>
        <taxon>Pezizomycotina</taxon>
        <taxon>Dothideomycetes</taxon>
        <taxon>Dothideomycetidae</taxon>
        <taxon>Mycosphaerellales</taxon>
        <taxon>Mycosphaerellaceae</taxon>
        <taxon>Fulvia</taxon>
    </lineage>
</organism>
<evidence type="ECO:0000313" key="1">
    <source>
        <dbReference type="EMBL" id="UJO12811.1"/>
    </source>
</evidence>